<name>A0A1B1Y7I2_9FLAO</name>
<dbReference type="Proteomes" id="UP000092967">
    <property type="component" value="Chromosome"/>
</dbReference>
<dbReference type="KEGG" id="wfu:AXE80_10805"/>
<gene>
    <name evidence="1" type="ORF">AXE80_10805</name>
</gene>
<reference evidence="1 2" key="1">
    <citation type="submission" date="2016-02" db="EMBL/GenBank/DDBJ databases">
        <authorList>
            <person name="Wen L."/>
            <person name="He K."/>
            <person name="Yang H."/>
        </authorList>
    </citation>
    <scope>NUCLEOTIDE SEQUENCE [LARGE SCALE GENOMIC DNA]</scope>
    <source>
        <strain evidence="1 2">CZ1127</strain>
    </source>
</reference>
<dbReference type="AlphaFoldDB" id="A0A1B1Y7I2"/>
<evidence type="ECO:0000313" key="1">
    <source>
        <dbReference type="EMBL" id="ANW96733.1"/>
    </source>
</evidence>
<accession>A0A1B1Y7I2</accession>
<dbReference type="OrthoDB" id="652200at2"/>
<dbReference type="STRING" id="1790137.AXE80_10805"/>
<proteinExistence type="predicted"/>
<evidence type="ECO:0000313" key="2">
    <source>
        <dbReference type="Proteomes" id="UP000092967"/>
    </source>
</evidence>
<sequence>MNLEKTRITPFPFPDHLAQFLMSQLNTPVEYINGVQTKALHIKNDRILCKTIIRSLKKSDRPIVVKEGITLYVSFSKHVRRHDKACEEARFTDMYLPPEAITYITEFFETLFRLCLVNYIDGAKFGNDYKKGKHHKSINEFMKKYKLQNSPTAFEKYNQMYKRAKRTSKSIVNTTF</sequence>
<organism evidence="1 2">
    <name type="scientific">Wenyingzhuangia fucanilytica</name>
    <dbReference type="NCBI Taxonomy" id="1790137"/>
    <lineage>
        <taxon>Bacteria</taxon>
        <taxon>Pseudomonadati</taxon>
        <taxon>Bacteroidota</taxon>
        <taxon>Flavobacteriia</taxon>
        <taxon>Flavobacteriales</taxon>
        <taxon>Flavobacteriaceae</taxon>
        <taxon>Wenyingzhuangia</taxon>
    </lineage>
</organism>
<protein>
    <submittedName>
        <fullName evidence="1">Uncharacterized protein</fullName>
    </submittedName>
</protein>
<dbReference type="RefSeq" id="WP_068827164.1">
    <property type="nucleotide sequence ID" value="NZ_CP014224.1"/>
</dbReference>
<keyword evidence="2" id="KW-1185">Reference proteome</keyword>
<dbReference type="EMBL" id="CP014224">
    <property type="protein sequence ID" value="ANW96733.1"/>
    <property type="molecule type" value="Genomic_DNA"/>
</dbReference>